<dbReference type="SUPFAM" id="SSF53300">
    <property type="entry name" value="vWA-like"/>
    <property type="match status" value="1"/>
</dbReference>
<proteinExistence type="predicted"/>
<keyword evidence="3" id="KW-1185">Reference proteome</keyword>
<dbReference type="Gene3D" id="3.40.50.410">
    <property type="entry name" value="von Willebrand factor, type A domain"/>
    <property type="match status" value="1"/>
</dbReference>
<dbReference type="InterPro" id="IPR002881">
    <property type="entry name" value="DUF58"/>
</dbReference>
<dbReference type="AlphaFoldDB" id="A0A0F3GMW1"/>
<feature type="domain" description="VWFA" evidence="1">
    <location>
        <begin position="76"/>
        <end position="242"/>
    </location>
</feature>
<dbReference type="InterPro" id="IPR036465">
    <property type="entry name" value="vWFA_dom_sf"/>
</dbReference>
<reference evidence="2 3" key="1">
    <citation type="submission" date="2015-02" db="EMBL/GenBank/DDBJ databases">
        <title>Single-cell genomics of uncultivated deep-branching MTB reveals a conserved set of magnetosome genes.</title>
        <authorList>
            <person name="Kolinko S."/>
            <person name="Richter M."/>
            <person name="Glockner F.O."/>
            <person name="Brachmann A."/>
            <person name="Schuler D."/>
        </authorList>
    </citation>
    <scope>NUCLEOTIDE SEQUENCE [LARGE SCALE GENOMIC DNA]</scope>
    <source>
        <strain evidence="2">TM-1</strain>
    </source>
</reference>
<organism evidence="2 3">
    <name type="scientific">Candidatus Magnetobacterium bavaricum</name>
    <dbReference type="NCBI Taxonomy" id="29290"/>
    <lineage>
        <taxon>Bacteria</taxon>
        <taxon>Pseudomonadati</taxon>
        <taxon>Nitrospirota</taxon>
        <taxon>Thermodesulfovibrionia</taxon>
        <taxon>Thermodesulfovibrionales</taxon>
        <taxon>Candidatus Magnetobacteriaceae</taxon>
        <taxon>Candidatus Magnetobacterium</taxon>
    </lineage>
</organism>
<protein>
    <submittedName>
        <fullName evidence="2">Protein containing DUF58</fullName>
    </submittedName>
</protein>
<comment type="caution">
    <text evidence="2">The sequence shown here is derived from an EMBL/GenBank/DDBJ whole genome shotgun (WGS) entry which is preliminary data.</text>
</comment>
<evidence type="ECO:0000313" key="3">
    <source>
        <dbReference type="Proteomes" id="UP000033423"/>
    </source>
</evidence>
<dbReference type="PANTHER" id="PTHR33608">
    <property type="entry name" value="BLL2464 PROTEIN"/>
    <property type="match status" value="1"/>
</dbReference>
<dbReference type="InterPro" id="IPR002035">
    <property type="entry name" value="VWF_A"/>
</dbReference>
<gene>
    <name evidence="2" type="ORF">MBAV_005798</name>
</gene>
<dbReference type="EMBL" id="LACI01002446">
    <property type="protein sequence ID" value="KJU82023.1"/>
    <property type="molecule type" value="Genomic_DNA"/>
</dbReference>
<dbReference type="CDD" id="cd00198">
    <property type="entry name" value="vWFA"/>
    <property type="match status" value="1"/>
</dbReference>
<sequence length="293" mass="33799">MQSSEALKNIRRIQITTGRLASEFFCGRYHSVFKGRGIEFDEVRQYMPGDDVRSIDWNVTARMGEPFIKKFVEERELTIMFLLDVSASCEFATVNRFKRAIAAEICSLLALSAVKNNDKVGFVAFSDRVERFIRPSKGLRHALAIVRDALYFAPQGRGTDIPAVIEYLNRVVKRRTITFVLSDFYTEGYVKPLSVANRRHDVIALSITDPVEIDLPEVGLIELEDAETGEVFVVDTSNKSVRDRYRNAALKRVHERKRLFRTINVDHIEVSTNIPYIKTLARFFKMRQRRLNR</sequence>
<dbReference type="PANTHER" id="PTHR33608:SF6">
    <property type="entry name" value="BLL2464 PROTEIN"/>
    <property type="match status" value="1"/>
</dbReference>
<dbReference type="PATRIC" id="fig|29290.4.peg.7658"/>
<evidence type="ECO:0000313" key="2">
    <source>
        <dbReference type="EMBL" id="KJU82023.1"/>
    </source>
</evidence>
<dbReference type="SMART" id="SM00327">
    <property type="entry name" value="VWA"/>
    <property type="match status" value="1"/>
</dbReference>
<name>A0A0F3GMW1_9BACT</name>
<dbReference type="Proteomes" id="UP000033423">
    <property type="component" value="Unassembled WGS sequence"/>
</dbReference>
<dbReference type="Pfam" id="PF01882">
    <property type="entry name" value="DUF58"/>
    <property type="match status" value="1"/>
</dbReference>
<accession>A0A0F3GMW1</accession>
<evidence type="ECO:0000259" key="1">
    <source>
        <dbReference type="SMART" id="SM00327"/>
    </source>
</evidence>